<gene>
    <name evidence="2" type="ORF">AMORRO_LOCUS15720</name>
</gene>
<feature type="non-terminal residue" evidence="2">
    <location>
        <position position="1"/>
    </location>
</feature>
<proteinExistence type="predicted"/>
<feature type="region of interest" description="Disordered" evidence="1">
    <location>
        <begin position="35"/>
        <end position="127"/>
    </location>
</feature>
<protein>
    <submittedName>
        <fullName evidence="2">5005_t:CDS:1</fullName>
    </submittedName>
</protein>
<comment type="caution">
    <text evidence="2">The sequence shown here is derived from an EMBL/GenBank/DDBJ whole genome shotgun (WGS) entry which is preliminary data.</text>
</comment>
<name>A0A9N9IZI1_9GLOM</name>
<dbReference type="EMBL" id="CAJVPV010039161">
    <property type="protein sequence ID" value="CAG8757886.1"/>
    <property type="molecule type" value="Genomic_DNA"/>
</dbReference>
<dbReference type="AlphaFoldDB" id="A0A9N9IZI1"/>
<sequence length="127" mass="14299">SVKGILGYVITAPTAVQNEFDETLSVVTHPHSHIRQLWSSTFGQRQTDKSRNMASPEEIQRHDPSTDFSSSDSSYHDPSPNPSYGDTGKRKTSEKRYATYELNWNSSSAENNSTDDEFVDTEDHNSQ</sequence>
<organism evidence="2 3">
    <name type="scientific">Acaulospora morrowiae</name>
    <dbReference type="NCBI Taxonomy" id="94023"/>
    <lineage>
        <taxon>Eukaryota</taxon>
        <taxon>Fungi</taxon>
        <taxon>Fungi incertae sedis</taxon>
        <taxon>Mucoromycota</taxon>
        <taxon>Glomeromycotina</taxon>
        <taxon>Glomeromycetes</taxon>
        <taxon>Diversisporales</taxon>
        <taxon>Acaulosporaceae</taxon>
        <taxon>Acaulospora</taxon>
    </lineage>
</organism>
<evidence type="ECO:0000256" key="1">
    <source>
        <dbReference type="SAM" id="MobiDB-lite"/>
    </source>
</evidence>
<dbReference type="Proteomes" id="UP000789342">
    <property type="component" value="Unassembled WGS sequence"/>
</dbReference>
<feature type="compositionally biased region" description="Polar residues" evidence="1">
    <location>
        <begin position="102"/>
        <end position="112"/>
    </location>
</feature>
<reference evidence="2" key="1">
    <citation type="submission" date="2021-06" db="EMBL/GenBank/DDBJ databases">
        <authorList>
            <person name="Kallberg Y."/>
            <person name="Tangrot J."/>
            <person name="Rosling A."/>
        </authorList>
    </citation>
    <scope>NUCLEOTIDE SEQUENCE</scope>
    <source>
        <strain evidence="2">CL551</strain>
    </source>
</reference>
<keyword evidence="3" id="KW-1185">Reference proteome</keyword>
<feature type="non-terminal residue" evidence="2">
    <location>
        <position position="127"/>
    </location>
</feature>
<feature type="compositionally biased region" description="Low complexity" evidence="1">
    <location>
        <begin position="66"/>
        <end position="78"/>
    </location>
</feature>
<accession>A0A9N9IZI1</accession>
<evidence type="ECO:0000313" key="3">
    <source>
        <dbReference type="Proteomes" id="UP000789342"/>
    </source>
</evidence>
<evidence type="ECO:0000313" key="2">
    <source>
        <dbReference type="EMBL" id="CAG8757886.1"/>
    </source>
</evidence>
<feature type="compositionally biased region" description="Basic and acidic residues" evidence="1">
    <location>
        <begin position="87"/>
        <end position="98"/>
    </location>
</feature>